<protein>
    <recommendedName>
        <fullName evidence="3">Lipoprotein</fullName>
    </recommendedName>
</protein>
<organism evidence="2">
    <name type="scientific">Wolinella succinogenes (strain ATCC 29543 / DSM 1740 / CCUG 13145 / JCM 31913 / LMG 7466 / NCTC 11488 / FDC 602W)</name>
    <name type="common">Vibrio succinogenes</name>
    <dbReference type="NCBI Taxonomy" id="273121"/>
    <lineage>
        <taxon>Bacteria</taxon>
        <taxon>Pseudomonadati</taxon>
        <taxon>Campylobacterota</taxon>
        <taxon>Epsilonproteobacteria</taxon>
        <taxon>Campylobacterales</taxon>
        <taxon>Helicobacteraceae</taxon>
        <taxon>Wolinella</taxon>
    </lineage>
</organism>
<keyword evidence="2" id="KW-1185">Reference proteome</keyword>
<gene>
    <name evidence="1" type="ordered locus">WS1153</name>
</gene>
<evidence type="ECO:0000313" key="2">
    <source>
        <dbReference type="Proteomes" id="UP000000422"/>
    </source>
</evidence>
<dbReference type="EMBL" id="BX571660">
    <property type="protein sequence ID" value="CAE10240.1"/>
    <property type="molecule type" value="Genomic_DNA"/>
</dbReference>
<proteinExistence type="predicted"/>
<dbReference type="HOGENOM" id="CLU_1277204_0_0_7"/>
<name>Q7MRP4_WOLSU</name>
<dbReference type="Proteomes" id="UP000000422">
    <property type="component" value="Chromosome"/>
</dbReference>
<evidence type="ECO:0000313" key="1">
    <source>
        <dbReference type="EMBL" id="CAE10240.1"/>
    </source>
</evidence>
<evidence type="ECO:0008006" key="3">
    <source>
        <dbReference type="Google" id="ProtNLM"/>
    </source>
</evidence>
<dbReference type="STRING" id="273121.WS1153"/>
<accession>Q7MRP4</accession>
<dbReference type="AlphaFoldDB" id="Q7MRP4"/>
<sequence length="216" mass="24239">MKRVVSWLILGCVAWFWSGCATKILEDKESSSLLKTVALPFAIVELYAEVVGTAAVAIASPPVAAVGDSVKSMGSGVSLVEEEERARDRGVKEFSKGFFTTSCVPLPLAPNRRCIEHDARYEEGKITYSGSLLSIEEKERIEKNFAFYCEANSGRRENPSQYTLEEKIRYYRSRALQKLPPDPLRLKRLSASSSKAWICIKEGDILFRKEGEALWY</sequence>
<dbReference type="PROSITE" id="PS51257">
    <property type="entry name" value="PROKAR_LIPOPROTEIN"/>
    <property type="match status" value="1"/>
</dbReference>
<dbReference type="KEGG" id="wsu:WS1153"/>
<reference evidence="1 2" key="1">
    <citation type="journal article" date="2003" name="Proc. Natl. Acad. Sci. U.S.A.">
        <title>Complete genome sequence and analysis of Wolinella succinogenes.</title>
        <authorList>
            <person name="Baar C."/>
            <person name="Eppinger M."/>
            <person name="Raddatz G."/>
            <person name="Simon JM."/>
            <person name="Lanz C."/>
            <person name="Klimmek O."/>
            <person name="Nandakumar R."/>
            <person name="Gross R."/>
            <person name="Rosinus A."/>
            <person name="Keller H."/>
            <person name="Jagtap P."/>
            <person name="Linke B."/>
            <person name="Meyer F."/>
            <person name="Lederer H."/>
            <person name="Schuster S.C."/>
        </authorList>
    </citation>
    <scope>NUCLEOTIDE SEQUENCE [LARGE SCALE GENOMIC DNA]</scope>
    <source>
        <strain evidence="2">ATCC 29543 / DSM 1740 / CCUG 13145 / JCM 31913 / LMG 7466 / NCTC 11488 / FDC 602W</strain>
    </source>
</reference>
<dbReference type="RefSeq" id="WP_011139028.1">
    <property type="nucleotide sequence ID" value="NC_005090.1"/>
</dbReference>